<dbReference type="NCBIfam" id="TIGR03317">
    <property type="entry name" value="ygfZ_signature"/>
    <property type="match status" value="1"/>
</dbReference>
<dbReference type="eggNOG" id="COG0354">
    <property type="taxonomic scope" value="Bacteria"/>
</dbReference>
<evidence type="ECO:0000256" key="1">
    <source>
        <dbReference type="ARBA" id="ARBA00022946"/>
    </source>
</evidence>
<dbReference type="KEGG" id="hna:Hneap_1823"/>
<dbReference type="HOGENOM" id="CLU_007884_6_2_6"/>
<organism evidence="2 3">
    <name type="scientific">Halothiobacillus neapolitanus (strain ATCC 23641 / DSM 15147 / CIP 104769 / NCIMB 8539 / c2)</name>
    <name type="common">Thiobacillus neapolitanus</name>
    <dbReference type="NCBI Taxonomy" id="555778"/>
    <lineage>
        <taxon>Bacteria</taxon>
        <taxon>Pseudomonadati</taxon>
        <taxon>Pseudomonadota</taxon>
        <taxon>Gammaproteobacteria</taxon>
        <taxon>Chromatiales</taxon>
        <taxon>Halothiobacillaceae</taxon>
        <taxon>Halothiobacillus</taxon>
    </lineage>
</organism>
<protein>
    <submittedName>
        <fullName evidence="2">Folate-binding protein YgfZ</fullName>
    </submittedName>
</protein>
<dbReference type="InterPro" id="IPR017703">
    <property type="entry name" value="YgfZ/GCV_T_CS"/>
</dbReference>
<keyword evidence="3" id="KW-1185">Reference proteome</keyword>
<proteinExistence type="predicted"/>
<keyword evidence="1" id="KW-0809">Transit peptide</keyword>
<accession>D0L1S2</accession>
<dbReference type="OrthoDB" id="9796287at2"/>
<dbReference type="InterPro" id="IPR045179">
    <property type="entry name" value="YgfZ/GcvT"/>
</dbReference>
<gene>
    <name evidence="2" type="ordered locus">Hneap_1823</name>
</gene>
<sequence length="344" mass="37662">MNNEWIQFLQAHPEPVDPASSSAAGWAPLDTRTSLLVSGEEAGEFLQAMLTQEILLLDGTHAARGALCNAKGRISTTVLIHPLRPQGREQGSEQSMTYRLTVPSELAADLLKTLKLYVLRRRVVINGNDDWQNIGVLNPDPAFLADLGIAASASDPLAQSTLPSGVIVTWEHMGDDARLSLQGPTSVLLTLAPHLPQRTSNSAWQCAEINDGIPTITQETALHFVPQWLNLDQLNAVSFKKGCYPGQEVVARLHYLGKSNRRMIKGSTRLTDPVTPRSVIYPANSPETEAGEIVRSAICRVGNENMQVFLAVIRLNHLHDELLIEGQPCTLQPGPFLETAEQRH</sequence>
<dbReference type="PANTHER" id="PTHR22602:SF0">
    <property type="entry name" value="TRANSFERASE CAF17, MITOCHONDRIAL-RELATED"/>
    <property type="match status" value="1"/>
</dbReference>
<dbReference type="SUPFAM" id="SSF103025">
    <property type="entry name" value="Folate-binding domain"/>
    <property type="match status" value="1"/>
</dbReference>
<evidence type="ECO:0000313" key="2">
    <source>
        <dbReference type="EMBL" id="ACX96645.1"/>
    </source>
</evidence>
<dbReference type="EMBL" id="CP001801">
    <property type="protein sequence ID" value="ACX96645.1"/>
    <property type="molecule type" value="Genomic_DNA"/>
</dbReference>
<dbReference type="Proteomes" id="UP000009102">
    <property type="component" value="Chromosome"/>
</dbReference>
<evidence type="ECO:0000313" key="3">
    <source>
        <dbReference type="Proteomes" id="UP000009102"/>
    </source>
</evidence>
<dbReference type="AlphaFoldDB" id="D0L1S2"/>
<dbReference type="STRING" id="555778.Hneap_1823"/>
<dbReference type="InterPro" id="IPR027266">
    <property type="entry name" value="TrmE/GcvT-like"/>
</dbReference>
<name>D0L1S2_HALNC</name>
<dbReference type="Gene3D" id="3.30.1360.120">
    <property type="entry name" value="Probable tRNA modification gtpase trme, domain 1"/>
    <property type="match status" value="1"/>
</dbReference>
<reference evidence="2 3" key="1">
    <citation type="submission" date="2009-10" db="EMBL/GenBank/DDBJ databases">
        <title>Complete sequence of Halothiobacillus neapolitanus c2.</title>
        <authorList>
            <consortium name="US DOE Joint Genome Institute"/>
            <person name="Lucas S."/>
            <person name="Copeland A."/>
            <person name="Lapidus A."/>
            <person name="Glavina del Rio T."/>
            <person name="Tice H."/>
            <person name="Bruce D."/>
            <person name="Goodwin L."/>
            <person name="Pitluck S."/>
            <person name="Davenport K."/>
            <person name="Brettin T."/>
            <person name="Detter J.C."/>
            <person name="Han C."/>
            <person name="Tapia R."/>
            <person name="Larimer F."/>
            <person name="Land M."/>
            <person name="Hauser L."/>
            <person name="Kyrpides N."/>
            <person name="Mikhailova N."/>
            <person name="Kerfeld C."/>
            <person name="Cannon G."/>
            <person name="Heinhort S."/>
        </authorList>
    </citation>
    <scope>NUCLEOTIDE SEQUENCE [LARGE SCALE GENOMIC DNA]</scope>
    <source>
        <strain evidence="3">ATCC 23641 / c2</strain>
    </source>
</reference>
<dbReference type="GO" id="GO:0016226">
    <property type="term" value="P:iron-sulfur cluster assembly"/>
    <property type="evidence" value="ECO:0007669"/>
    <property type="project" value="TreeGrafter"/>
</dbReference>
<dbReference type="RefSeq" id="WP_012824678.1">
    <property type="nucleotide sequence ID" value="NC_013422.1"/>
</dbReference>
<dbReference type="PANTHER" id="PTHR22602">
    <property type="entry name" value="TRANSFERASE CAF17, MITOCHONDRIAL-RELATED"/>
    <property type="match status" value="1"/>
</dbReference>